<evidence type="ECO:0000313" key="1">
    <source>
        <dbReference type="EMBL" id="ORZ33046.1"/>
    </source>
</evidence>
<name>A0A1Y2HEQ4_9FUNG</name>
<evidence type="ECO:0000313" key="2">
    <source>
        <dbReference type="Proteomes" id="UP000193411"/>
    </source>
</evidence>
<dbReference type="OrthoDB" id="5574951at2759"/>
<dbReference type="EMBL" id="MCFL01000039">
    <property type="protein sequence ID" value="ORZ33046.1"/>
    <property type="molecule type" value="Genomic_DNA"/>
</dbReference>
<gene>
    <name evidence="1" type="ORF">BCR44DRAFT_58934</name>
</gene>
<organism evidence="1 2">
    <name type="scientific">Catenaria anguillulae PL171</name>
    <dbReference type="NCBI Taxonomy" id="765915"/>
    <lineage>
        <taxon>Eukaryota</taxon>
        <taxon>Fungi</taxon>
        <taxon>Fungi incertae sedis</taxon>
        <taxon>Blastocladiomycota</taxon>
        <taxon>Blastocladiomycetes</taxon>
        <taxon>Blastocladiales</taxon>
        <taxon>Catenariaceae</taxon>
        <taxon>Catenaria</taxon>
    </lineage>
</organism>
<proteinExistence type="predicted"/>
<keyword evidence="2" id="KW-1185">Reference proteome</keyword>
<reference evidence="1 2" key="1">
    <citation type="submission" date="2016-07" db="EMBL/GenBank/DDBJ databases">
        <title>Pervasive Adenine N6-methylation of Active Genes in Fungi.</title>
        <authorList>
            <consortium name="DOE Joint Genome Institute"/>
            <person name="Mondo S.J."/>
            <person name="Dannebaum R.O."/>
            <person name="Kuo R.C."/>
            <person name="Labutti K."/>
            <person name="Haridas S."/>
            <person name="Kuo A."/>
            <person name="Salamov A."/>
            <person name="Ahrendt S.R."/>
            <person name="Lipzen A."/>
            <person name="Sullivan W."/>
            <person name="Andreopoulos W.B."/>
            <person name="Clum A."/>
            <person name="Lindquist E."/>
            <person name="Daum C."/>
            <person name="Ramamoorthy G.K."/>
            <person name="Gryganskyi A."/>
            <person name="Culley D."/>
            <person name="Magnuson J.K."/>
            <person name="James T.Y."/>
            <person name="O'Malley M.A."/>
            <person name="Stajich J.E."/>
            <person name="Spatafora J.W."/>
            <person name="Visel A."/>
            <person name="Grigoriev I.V."/>
        </authorList>
    </citation>
    <scope>NUCLEOTIDE SEQUENCE [LARGE SCALE GENOMIC DNA]</scope>
    <source>
        <strain evidence="1 2">PL171</strain>
    </source>
</reference>
<dbReference type="AlphaFoldDB" id="A0A1Y2HEQ4"/>
<accession>A0A1Y2HEQ4</accession>
<comment type="caution">
    <text evidence="1">The sequence shown here is derived from an EMBL/GenBank/DDBJ whole genome shotgun (WGS) entry which is preliminary data.</text>
</comment>
<feature type="non-terminal residue" evidence="1">
    <location>
        <position position="98"/>
    </location>
</feature>
<sequence length="98" mass="10543">MAYKVSTFGAYAYLAGIARALVVAPKPQGGRPIRSLSWMCLPMKAGEARVFDVDQADYVASTDRESGRKSVVGEMGLVMRYEEDALATWAVCGLGVHA</sequence>
<protein>
    <submittedName>
        <fullName evidence="1">Uncharacterized protein</fullName>
    </submittedName>
</protein>
<dbReference type="Proteomes" id="UP000193411">
    <property type="component" value="Unassembled WGS sequence"/>
</dbReference>